<dbReference type="InterPro" id="IPR012337">
    <property type="entry name" value="RNaseH-like_sf"/>
</dbReference>
<organism evidence="23 24">
    <name type="scientific">Rehmannia glutinosa</name>
    <name type="common">Chinese foxglove</name>
    <dbReference type="NCBI Taxonomy" id="99300"/>
    <lineage>
        <taxon>Eukaryota</taxon>
        <taxon>Viridiplantae</taxon>
        <taxon>Streptophyta</taxon>
        <taxon>Embryophyta</taxon>
        <taxon>Tracheophyta</taxon>
        <taxon>Spermatophyta</taxon>
        <taxon>Magnoliopsida</taxon>
        <taxon>eudicotyledons</taxon>
        <taxon>Gunneridae</taxon>
        <taxon>Pentapetalae</taxon>
        <taxon>asterids</taxon>
        <taxon>lamiids</taxon>
        <taxon>Lamiales</taxon>
        <taxon>Orobanchaceae</taxon>
        <taxon>Rehmannieae</taxon>
        <taxon>Rehmannia</taxon>
    </lineage>
</organism>
<feature type="domain" description="DNA-directed DNA polymerase family B multifunctional" evidence="20">
    <location>
        <begin position="628"/>
        <end position="691"/>
    </location>
</feature>
<dbReference type="InterPro" id="IPR042087">
    <property type="entry name" value="DNA_pol_B_thumb"/>
</dbReference>
<dbReference type="Pfam" id="PF03104">
    <property type="entry name" value="DNA_pol_B_exo1"/>
    <property type="match status" value="1"/>
</dbReference>
<dbReference type="PANTHER" id="PTHR10322:SF23">
    <property type="entry name" value="DNA POLYMERASE DELTA CATALYTIC SUBUNIT"/>
    <property type="match status" value="1"/>
</dbReference>
<evidence type="ECO:0000256" key="5">
    <source>
        <dbReference type="ARBA" id="ARBA00022679"/>
    </source>
</evidence>
<dbReference type="Pfam" id="PF00136">
    <property type="entry name" value="DNA_pol_B"/>
    <property type="match status" value="2"/>
</dbReference>
<evidence type="ECO:0000256" key="13">
    <source>
        <dbReference type="ARBA" id="ARBA00022932"/>
    </source>
</evidence>
<evidence type="ECO:0000256" key="18">
    <source>
        <dbReference type="ARBA" id="ARBA00049244"/>
    </source>
</evidence>
<keyword evidence="4 19" id="KW-0004">4Fe-4S</keyword>
<protein>
    <recommendedName>
        <fullName evidence="19">DNA polymerase</fullName>
        <ecNumber evidence="19">2.7.7.7</ecNumber>
    </recommendedName>
</protein>
<keyword evidence="15 19" id="KW-0411">Iron-sulfur</keyword>
<feature type="domain" description="DNA-directed DNA polymerase family B exonuclease" evidence="21">
    <location>
        <begin position="84"/>
        <end position="138"/>
    </location>
</feature>
<keyword evidence="9 19" id="KW-0863">Zinc-finger</keyword>
<dbReference type="InterPro" id="IPR006172">
    <property type="entry name" value="DNA-dir_DNA_pol_B"/>
</dbReference>
<dbReference type="PANTHER" id="PTHR10322">
    <property type="entry name" value="DNA POLYMERASE CATALYTIC SUBUNIT"/>
    <property type="match status" value="1"/>
</dbReference>
<dbReference type="Proteomes" id="UP001318860">
    <property type="component" value="Unassembled WGS sequence"/>
</dbReference>
<dbReference type="SUPFAM" id="SSF56672">
    <property type="entry name" value="DNA/RNA polymerases"/>
    <property type="match status" value="1"/>
</dbReference>
<keyword evidence="7" id="KW-0540">Nuclease</keyword>
<keyword evidence="11 19" id="KW-0862">Zinc</keyword>
<dbReference type="Gene3D" id="3.30.342.10">
    <property type="entry name" value="DNA Polymerase, chain B, domain 1"/>
    <property type="match status" value="1"/>
</dbReference>
<dbReference type="Gene3D" id="3.30.420.10">
    <property type="entry name" value="Ribonuclease H-like superfamily/Ribonuclease H"/>
    <property type="match status" value="2"/>
</dbReference>
<dbReference type="EMBL" id="JABTTQ020001787">
    <property type="protein sequence ID" value="KAK6128262.1"/>
    <property type="molecule type" value="Genomic_DNA"/>
</dbReference>
<evidence type="ECO:0000256" key="8">
    <source>
        <dbReference type="ARBA" id="ARBA00022723"/>
    </source>
</evidence>
<evidence type="ECO:0000256" key="14">
    <source>
        <dbReference type="ARBA" id="ARBA00023004"/>
    </source>
</evidence>
<feature type="domain" description="C4-type zinc-finger of DNA polymerase delta" evidence="22">
    <location>
        <begin position="728"/>
        <end position="789"/>
    </location>
</feature>
<evidence type="ECO:0000256" key="11">
    <source>
        <dbReference type="ARBA" id="ARBA00022833"/>
    </source>
</evidence>
<evidence type="ECO:0000259" key="21">
    <source>
        <dbReference type="Pfam" id="PF03104"/>
    </source>
</evidence>
<dbReference type="Gene3D" id="1.10.287.690">
    <property type="entry name" value="Helix hairpin bin"/>
    <property type="match status" value="1"/>
</dbReference>
<evidence type="ECO:0000313" key="23">
    <source>
        <dbReference type="EMBL" id="KAK6128262.1"/>
    </source>
</evidence>
<keyword evidence="17 19" id="KW-0539">Nucleus</keyword>
<keyword evidence="10" id="KW-0378">Hydrolase</keyword>
<evidence type="ECO:0000256" key="3">
    <source>
        <dbReference type="ARBA" id="ARBA00005755"/>
    </source>
</evidence>
<dbReference type="InterPro" id="IPR036397">
    <property type="entry name" value="RNaseH_sf"/>
</dbReference>
<dbReference type="PROSITE" id="PS00116">
    <property type="entry name" value="DNA_POLYMERASE_B"/>
    <property type="match status" value="1"/>
</dbReference>
<name>A0ABR0V1J8_REHGL</name>
<evidence type="ECO:0000256" key="17">
    <source>
        <dbReference type="ARBA" id="ARBA00023242"/>
    </source>
</evidence>
<comment type="cofactor">
    <cofactor evidence="1 19">
        <name>[4Fe-4S] cluster</name>
        <dbReference type="ChEBI" id="CHEBI:49883"/>
    </cofactor>
</comment>
<dbReference type="InterPro" id="IPR006134">
    <property type="entry name" value="DNA-dir_DNA_pol_B_multi_dom"/>
</dbReference>
<keyword evidence="13 19" id="KW-0239">DNA-directed DNA polymerase</keyword>
<keyword evidence="6 19" id="KW-0548">Nucleotidyltransferase</keyword>
<dbReference type="InterPro" id="IPR017964">
    <property type="entry name" value="DNA-dir_DNA_pol_B_CS"/>
</dbReference>
<keyword evidence="14 19" id="KW-0408">Iron</keyword>
<evidence type="ECO:0000256" key="2">
    <source>
        <dbReference type="ARBA" id="ARBA00004123"/>
    </source>
</evidence>
<dbReference type="Gene3D" id="3.90.1600.10">
    <property type="entry name" value="Palm domain of DNA polymerase"/>
    <property type="match status" value="1"/>
</dbReference>
<dbReference type="InterPro" id="IPR050240">
    <property type="entry name" value="DNA_pol_type-B"/>
</dbReference>
<evidence type="ECO:0000313" key="24">
    <source>
        <dbReference type="Proteomes" id="UP001318860"/>
    </source>
</evidence>
<evidence type="ECO:0000259" key="20">
    <source>
        <dbReference type="Pfam" id="PF00136"/>
    </source>
</evidence>
<evidence type="ECO:0000256" key="6">
    <source>
        <dbReference type="ARBA" id="ARBA00022695"/>
    </source>
</evidence>
<evidence type="ECO:0000256" key="16">
    <source>
        <dbReference type="ARBA" id="ARBA00023125"/>
    </source>
</evidence>
<proteinExistence type="inferred from homology"/>
<dbReference type="Pfam" id="PF14260">
    <property type="entry name" value="zf-C4pol"/>
    <property type="match status" value="1"/>
</dbReference>
<keyword evidence="8 19" id="KW-0479">Metal-binding</keyword>
<keyword evidence="12" id="KW-0269">Exonuclease</keyword>
<evidence type="ECO:0000256" key="10">
    <source>
        <dbReference type="ARBA" id="ARBA00022801"/>
    </source>
</evidence>
<evidence type="ECO:0000256" key="9">
    <source>
        <dbReference type="ARBA" id="ARBA00022771"/>
    </source>
</evidence>
<comment type="caution">
    <text evidence="23">The sequence shown here is derived from an EMBL/GenBank/DDBJ whole genome shotgun (WGS) entry which is preliminary data.</text>
</comment>
<evidence type="ECO:0000256" key="4">
    <source>
        <dbReference type="ARBA" id="ARBA00022485"/>
    </source>
</evidence>
<dbReference type="InterPro" id="IPR043502">
    <property type="entry name" value="DNA/RNA_pol_sf"/>
</dbReference>
<dbReference type="InterPro" id="IPR006133">
    <property type="entry name" value="DNA-dir_DNA_pol_B_exonuc"/>
</dbReference>
<keyword evidence="16 19" id="KW-0238">DNA-binding</keyword>
<comment type="similarity">
    <text evidence="3 19">Belongs to the DNA polymerase type-B family.</text>
</comment>
<feature type="domain" description="DNA-directed DNA polymerase family B multifunctional" evidence="20">
    <location>
        <begin position="301"/>
        <end position="513"/>
    </location>
</feature>
<evidence type="ECO:0000256" key="1">
    <source>
        <dbReference type="ARBA" id="ARBA00001966"/>
    </source>
</evidence>
<gene>
    <name evidence="23" type="ORF">DH2020_038000</name>
</gene>
<accession>A0ABR0V1J8</accession>
<evidence type="ECO:0000259" key="22">
    <source>
        <dbReference type="Pfam" id="PF14260"/>
    </source>
</evidence>
<dbReference type="Gene3D" id="1.10.132.60">
    <property type="entry name" value="DNA polymerase family B, C-terminal domain"/>
    <property type="match status" value="2"/>
</dbReference>
<dbReference type="EC" id="2.7.7.7" evidence="19"/>
<evidence type="ECO:0000256" key="12">
    <source>
        <dbReference type="ARBA" id="ARBA00022839"/>
    </source>
</evidence>
<evidence type="ECO:0000256" key="19">
    <source>
        <dbReference type="RuleBase" id="RU000442"/>
    </source>
</evidence>
<dbReference type="InterPro" id="IPR023211">
    <property type="entry name" value="DNA_pol_palm_dom_sf"/>
</dbReference>
<evidence type="ECO:0000256" key="7">
    <source>
        <dbReference type="ARBA" id="ARBA00022722"/>
    </source>
</evidence>
<dbReference type="SMART" id="SM00486">
    <property type="entry name" value="POLBc"/>
    <property type="match status" value="1"/>
</dbReference>
<reference evidence="23 24" key="1">
    <citation type="journal article" date="2021" name="Comput. Struct. Biotechnol. J.">
        <title>De novo genome assembly of the potent medicinal plant Rehmannia glutinosa using nanopore technology.</title>
        <authorList>
            <person name="Ma L."/>
            <person name="Dong C."/>
            <person name="Song C."/>
            <person name="Wang X."/>
            <person name="Zheng X."/>
            <person name="Niu Y."/>
            <person name="Chen S."/>
            <person name="Feng W."/>
        </authorList>
    </citation>
    <scope>NUCLEOTIDE SEQUENCE [LARGE SCALE GENOMIC DNA]</scope>
    <source>
        <strain evidence="23">DH-2019</strain>
    </source>
</reference>
<evidence type="ECO:0000256" key="15">
    <source>
        <dbReference type="ARBA" id="ARBA00023014"/>
    </source>
</evidence>
<dbReference type="SUPFAM" id="SSF53098">
    <property type="entry name" value="Ribonuclease H-like"/>
    <property type="match status" value="1"/>
</dbReference>
<sequence length="851" mass="94819">MELHKLKLEYHFHLCLLPRKKFEPYFYLECPPGMGPQDISLLSKILENSSSFLKIIVALPSMVTTCRGIFRRGIKLDEGTEVFTTYESDVSFTLRFMIDCNLVGSNWIEIPGGKYEKTAEKVSQCQLQIDCPYPHAWKTSSIANLVTVQGQDEPFVRNVMTLKSCSPIIGVNVLSFDTENEVLSAWKRAETLGIAEFILGRMRNTPSRLYGTRDSKEVTIEGRIVLDLLQAIEREHDLRSYSLNSVSAHFLNEQKEHLDHSVIYDLQDGNSETRRRLAVYCLKVNDLCAVSASEESKTAGSSYSTCGADWTRGTFEGATVLEPRAGLYEKPITVLDFASLYPSIMMANNLCYCTLLSPGDAQKLNLPPGSVSKTPSGEIFVKSHIRKGILPEILEELLAARRRAKADLKEAKDPFVKAVLDGRQLAFKKSANSVHGFTGCTAGPLPCLQISSSVTSYGRQMIEKTKTELEDKFTVVQGHEHDAKVIYGDTDSVMVQFGVPSVEAAMNLGRDAAVLSAVSSTRYAGLCWTNPTKFDKIDSKGEPGCSFYFNMKFDRDVPGAAEYVKSTVSDLLMNRMDTSLLVITKGLKKPEAEYGVKTAHAEVAARMREDFTLLICIFLVTLELPSERDAATAPNVGDRVPYVMIKAAKGVKVHERSEDPARVLEKDIPIDTQYYLENQISKPLLRIFDPILKNASKELFQGSHTRSISISTPSNSGIMKYAVKQPTCIGCKALISNSDRALCSHCKGREAELYCKSIANVADLEELSGKLWTQCQECQGSLHQDVLCTRCFVSIDCILKDWFFGSNKCILSQSRLPNILSEEKSREGHGRSQETTRSMELLILEKHWSTL</sequence>
<keyword evidence="24" id="KW-1185">Reference proteome</keyword>
<comment type="catalytic activity">
    <reaction evidence="18 19">
        <text>DNA(n) + a 2'-deoxyribonucleoside 5'-triphosphate = DNA(n+1) + diphosphate</text>
        <dbReference type="Rhea" id="RHEA:22508"/>
        <dbReference type="Rhea" id="RHEA-COMP:17339"/>
        <dbReference type="Rhea" id="RHEA-COMP:17340"/>
        <dbReference type="ChEBI" id="CHEBI:33019"/>
        <dbReference type="ChEBI" id="CHEBI:61560"/>
        <dbReference type="ChEBI" id="CHEBI:173112"/>
        <dbReference type="EC" id="2.7.7.7"/>
    </reaction>
</comment>
<keyword evidence="5 19" id="KW-0808">Transferase</keyword>
<comment type="subcellular location">
    <subcellularLocation>
        <location evidence="2 19">Nucleus</location>
    </subcellularLocation>
</comment>
<keyword evidence="19" id="KW-0235">DNA replication</keyword>
<dbReference type="InterPro" id="IPR025687">
    <property type="entry name" value="Znf-C4pol"/>
</dbReference>
<dbReference type="PRINTS" id="PR00106">
    <property type="entry name" value="DNAPOLB"/>
</dbReference>